<name>A0A146G7U0_TERSA</name>
<keyword evidence="3" id="KW-1185">Reference proteome</keyword>
<evidence type="ECO:0000313" key="3">
    <source>
        <dbReference type="Proteomes" id="UP000076023"/>
    </source>
</evidence>
<proteinExistence type="predicted"/>
<evidence type="ECO:0008006" key="4">
    <source>
        <dbReference type="Google" id="ProtNLM"/>
    </source>
</evidence>
<sequence length="302" mass="33215">MILHRSCILTTALAFSLAASAMAGDKSTPSPEPPPVQNSWFADNVLRPKAPFEEVPGKDPNGWSFRLEPYLWSPGVYGTVGIGDLPQMGVNSSPIDVLKQLDWGVFMQAEIRKGRWGIAADGFFAQFSADLTPSGPIYKSASAQLQQSMDSFILAYRAIDARNFFVDAYAGARVYYMGLDITAEVKDTRATRLARAIGERVAPEKAFPTSADADRWWADPILGLRFRVNVTRVLFLTGQADVGGFGAGSDIAFFTQGSAGVNITRNISLEAGYRYMYVDYNKDNFLFRMNMPGVYAGMGFRF</sequence>
<accession>A0A146G7U0</accession>
<dbReference type="SUPFAM" id="SSF56925">
    <property type="entry name" value="OMPA-like"/>
    <property type="match status" value="1"/>
</dbReference>
<feature type="signal peptide" evidence="1">
    <location>
        <begin position="1"/>
        <end position="23"/>
    </location>
</feature>
<gene>
    <name evidence="2" type="ORF">TSACC_21106</name>
</gene>
<dbReference type="EMBL" id="BDCO01000002">
    <property type="protein sequence ID" value="GAT32706.1"/>
    <property type="molecule type" value="Genomic_DNA"/>
</dbReference>
<evidence type="ECO:0000256" key="1">
    <source>
        <dbReference type="SAM" id="SignalP"/>
    </source>
</evidence>
<organism evidence="2 3">
    <name type="scientific">Terrimicrobium sacchariphilum</name>
    <dbReference type="NCBI Taxonomy" id="690879"/>
    <lineage>
        <taxon>Bacteria</taxon>
        <taxon>Pseudomonadati</taxon>
        <taxon>Verrucomicrobiota</taxon>
        <taxon>Terrimicrobiia</taxon>
        <taxon>Terrimicrobiales</taxon>
        <taxon>Terrimicrobiaceae</taxon>
        <taxon>Terrimicrobium</taxon>
    </lineage>
</organism>
<evidence type="ECO:0000313" key="2">
    <source>
        <dbReference type="EMBL" id="GAT32706.1"/>
    </source>
</evidence>
<dbReference type="InterPro" id="IPR011250">
    <property type="entry name" value="OMP/PagP_B-barrel"/>
</dbReference>
<reference evidence="3" key="1">
    <citation type="journal article" date="2017" name="Genome Announc.">
        <title>Draft Genome Sequence of Terrimicrobium sacchariphilum NM-5T, a Facultative Anaerobic Soil Bacterium of the Class Spartobacteria.</title>
        <authorList>
            <person name="Qiu Y.L."/>
            <person name="Tourlousse D.M."/>
            <person name="Matsuura N."/>
            <person name="Ohashi A."/>
            <person name="Sekiguchi Y."/>
        </authorList>
    </citation>
    <scope>NUCLEOTIDE SEQUENCE [LARGE SCALE GENOMIC DNA]</scope>
    <source>
        <strain evidence="3">NM-5</strain>
    </source>
</reference>
<dbReference type="Gene3D" id="2.40.160.20">
    <property type="match status" value="1"/>
</dbReference>
<dbReference type="InParanoid" id="A0A146G7U0"/>
<dbReference type="AlphaFoldDB" id="A0A146G7U0"/>
<dbReference type="OrthoDB" id="6555107at2"/>
<dbReference type="Proteomes" id="UP000076023">
    <property type="component" value="Unassembled WGS sequence"/>
</dbReference>
<comment type="caution">
    <text evidence="2">The sequence shown here is derived from an EMBL/GenBank/DDBJ whole genome shotgun (WGS) entry which is preliminary data.</text>
</comment>
<dbReference type="RefSeq" id="WP_075078524.1">
    <property type="nucleotide sequence ID" value="NZ_BDCO01000002.1"/>
</dbReference>
<feature type="chain" id="PRO_5007524681" description="Outer membrane protein beta-barrel domain-containing protein" evidence="1">
    <location>
        <begin position="24"/>
        <end position="302"/>
    </location>
</feature>
<dbReference type="STRING" id="690879.TSACC_21106"/>
<protein>
    <recommendedName>
        <fullName evidence="4">Outer membrane protein beta-barrel domain-containing protein</fullName>
    </recommendedName>
</protein>
<keyword evidence="1" id="KW-0732">Signal</keyword>